<dbReference type="SUPFAM" id="SSF52374">
    <property type="entry name" value="Nucleotidylyl transferase"/>
    <property type="match status" value="1"/>
</dbReference>
<dbReference type="CDD" id="cd02064">
    <property type="entry name" value="FAD_synthetase_N"/>
    <property type="match status" value="1"/>
</dbReference>
<evidence type="ECO:0000256" key="6">
    <source>
        <dbReference type="ARBA" id="ARBA00022695"/>
    </source>
</evidence>
<dbReference type="EC" id="2.7.1.26" evidence="14"/>
<dbReference type="NCBIfam" id="TIGR00083">
    <property type="entry name" value="ribF"/>
    <property type="match status" value="1"/>
</dbReference>
<dbReference type="GO" id="GO:0009231">
    <property type="term" value="P:riboflavin biosynthetic process"/>
    <property type="evidence" value="ECO:0007669"/>
    <property type="project" value="InterPro"/>
</dbReference>
<dbReference type="UniPathway" id="UPA00277">
    <property type="reaction ID" value="UER00407"/>
</dbReference>
<evidence type="ECO:0000313" key="15">
    <source>
        <dbReference type="EMBL" id="KGJ53779.1"/>
    </source>
</evidence>
<keyword evidence="6 14" id="KW-0548">Nucleotidyltransferase</keyword>
<reference evidence="15 16" key="1">
    <citation type="submission" date="2014-08" db="EMBL/GenBank/DDBJ databases">
        <title>Clostridium innocuum, an unnegligible vancomycin-resistant pathogen causing extra-intestinal infections.</title>
        <authorList>
            <person name="Feng Y."/>
            <person name="Chiu C.-H."/>
        </authorList>
    </citation>
    <scope>NUCLEOTIDE SEQUENCE [LARGE SCALE GENOMIC DNA]</scope>
    <source>
        <strain evidence="15 16">AN88</strain>
    </source>
</reference>
<evidence type="ECO:0000256" key="8">
    <source>
        <dbReference type="ARBA" id="ARBA00022777"/>
    </source>
</evidence>
<sequence length="314" mass="36000">MKVVHINLTGTAVIEEPLTACIGYFDGLHLGHQKLIEEVKRVAARRNTRCALITFDPDPWCVIRGLQDIAHITPMKQRMRIAEAMGIEYWIILDFSREMADLTPQDFHEKVLKPLRLDTLVCGYDFHYGRKGEGDAQSLHEQTDFDVHVIDQVSSEHRKISSSRIEELIQEGDMEKAARFMGRWYDMEGSVKGGSHVGRKNGFPTANLRLQELYVMPKKGVYVGAVKVLGTWHRAMMNVGNNPTYNYQEAGSIEAHLLDFDQDIYEEPVIFRFLSYIREERKFPDARALGEQLKKDLATTRSYFEKGKESALCD</sequence>
<evidence type="ECO:0000256" key="10">
    <source>
        <dbReference type="ARBA" id="ARBA00022840"/>
    </source>
</evidence>
<dbReference type="GO" id="GO:0008531">
    <property type="term" value="F:riboflavin kinase activity"/>
    <property type="evidence" value="ECO:0007669"/>
    <property type="project" value="UniProtKB-UniRule"/>
</dbReference>
<evidence type="ECO:0000313" key="16">
    <source>
        <dbReference type="Proteomes" id="UP000030008"/>
    </source>
</evidence>
<comment type="similarity">
    <text evidence="14">Belongs to the ribF family.</text>
</comment>
<dbReference type="NCBIfam" id="NF004162">
    <property type="entry name" value="PRK05627.1-5"/>
    <property type="match status" value="1"/>
</dbReference>
<dbReference type="Gene3D" id="2.40.30.30">
    <property type="entry name" value="Riboflavin kinase-like"/>
    <property type="match status" value="1"/>
</dbReference>
<keyword evidence="5 14" id="KW-0808">Transferase</keyword>
<comment type="pathway">
    <text evidence="1 14">Cofactor biosynthesis; FAD biosynthesis; FAD from FMN: step 1/1.</text>
</comment>
<dbReference type="NCBIfam" id="TIGR00125">
    <property type="entry name" value="cyt_tran_rel"/>
    <property type="match status" value="1"/>
</dbReference>
<name>A0A099I743_CLOIN</name>
<dbReference type="EMBL" id="JQIF01000033">
    <property type="protein sequence ID" value="KGJ53779.1"/>
    <property type="molecule type" value="Genomic_DNA"/>
</dbReference>
<dbReference type="InterPro" id="IPR023468">
    <property type="entry name" value="Riboflavin_kinase"/>
</dbReference>
<dbReference type="SMART" id="SM00904">
    <property type="entry name" value="Flavokinase"/>
    <property type="match status" value="1"/>
</dbReference>
<proteinExistence type="inferred from homology"/>
<evidence type="ECO:0000256" key="3">
    <source>
        <dbReference type="ARBA" id="ARBA00022630"/>
    </source>
</evidence>
<dbReference type="PANTHER" id="PTHR22749:SF6">
    <property type="entry name" value="RIBOFLAVIN KINASE"/>
    <property type="match status" value="1"/>
</dbReference>
<evidence type="ECO:0000256" key="1">
    <source>
        <dbReference type="ARBA" id="ARBA00004726"/>
    </source>
</evidence>
<dbReference type="InterPro" id="IPR002606">
    <property type="entry name" value="Riboflavin_kinase_bac"/>
</dbReference>
<keyword evidence="3 14" id="KW-0285">Flavoprotein</keyword>
<dbReference type="InterPro" id="IPR014729">
    <property type="entry name" value="Rossmann-like_a/b/a_fold"/>
</dbReference>
<keyword evidence="9 14" id="KW-0274">FAD</keyword>
<evidence type="ECO:0000256" key="11">
    <source>
        <dbReference type="ARBA" id="ARBA00023268"/>
    </source>
</evidence>
<evidence type="ECO:0000256" key="5">
    <source>
        <dbReference type="ARBA" id="ARBA00022679"/>
    </source>
</evidence>
<dbReference type="GO" id="GO:0003919">
    <property type="term" value="F:FMN adenylyltransferase activity"/>
    <property type="evidence" value="ECO:0007669"/>
    <property type="project" value="UniProtKB-UniRule"/>
</dbReference>
<dbReference type="Pfam" id="PF01687">
    <property type="entry name" value="Flavokinase"/>
    <property type="match status" value="1"/>
</dbReference>
<dbReference type="SUPFAM" id="SSF82114">
    <property type="entry name" value="Riboflavin kinase-like"/>
    <property type="match status" value="1"/>
</dbReference>
<dbReference type="InterPro" id="IPR023465">
    <property type="entry name" value="Riboflavin_kinase_dom_sf"/>
</dbReference>
<dbReference type="EC" id="2.7.7.2" evidence="14"/>
<evidence type="ECO:0000256" key="7">
    <source>
        <dbReference type="ARBA" id="ARBA00022741"/>
    </source>
</evidence>
<keyword evidence="7 14" id="KW-0547">Nucleotide-binding</keyword>
<dbReference type="PANTHER" id="PTHR22749">
    <property type="entry name" value="RIBOFLAVIN KINASE/FMN ADENYLYLTRANSFERASE"/>
    <property type="match status" value="1"/>
</dbReference>
<dbReference type="Proteomes" id="UP000030008">
    <property type="component" value="Unassembled WGS sequence"/>
</dbReference>
<dbReference type="GO" id="GO:0005524">
    <property type="term" value="F:ATP binding"/>
    <property type="evidence" value="ECO:0007669"/>
    <property type="project" value="UniProtKB-UniRule"/>
</dbReference>
<dbReference type="AlphaFoldDB" id="A0A099I743"/>
<comment type="catalytic activity">
    <reaction evidence="12 14">
        <text>riboflavin + ATP = FMN + ADP + H(+)</text>
        <dbReference type="Rhea" id="RHEA:14357"/>
        <dbReference type="ChEBI" id="CHEBI:15378"/>
        <dbReference type="ChEBI" id="CHEBI:30616"/>
        <dbReference type="ChEBI" id="CHEBI:57986"/>
        <dbReference type="ChEBI" id="CHEBI:58210"/>
        <dbReference type="ChEBI" id="CHEBI:456216"/>
        <dbReference type="EC" id="2.7.1.26"/>
    </reaction>
</comment>
<dbReference type="Pfam" id="PF06574">
    <property type="entry name" value="FAD_syn"/>
    <property type="match status" value="1"/>
</dbReference>
<protein>
    <recommendedName>
        <fullName evidence="14">Riboflavin biosynthesis protein</fullName>
    </recommendedName>
    <domain>
        <recommendedName>
            <fullName evidence="14">Riboflavin kinase</fullName>
            <ecNumber evidence="14">2.7.1.26</ecNumber>
        </recommendedName>
        <alternativeName>
            <fullName evidence="14">Flavokinase</fullName>
        </alternativeName>
    </domain>
    <domain>
        <recommendedName>
            <fullName evidence="14">FMN adenylyltransferase</fullName>
            <ecNumber evidence="14">2.7.7.2</ecNumber>
        </recommendedName>
        <alternativeName>
            <fullName evidence="14">FAD pyrophosphorylase</fullName>
        </alternativeName>
        <alternativeName>
            <fullName evidence="14">FAD synthase</fullName>
        </alternativeName>
    </domain>
</protein>
<organism evidence="15 16">
    <name type="scientific">Clostridium innocuum</name>
    <dbReference type="NCBI Taxonomy" id="1522"/>
    <lineage>
        <taxon>Bacteria</taxon>
        <taxon>Bacillati</taxon>
        <taxon>Bacillota</taxon>
        <taxon>Clostridia</taxon>
        <taxon>Eubacteriales</taxon>
        <taxon>Clostridiaceae</taxon>
        <taxon>Clostridium</taxon>
    </lineage>
</organism>
<evidence type="ECO:0000256" key="13">
    <source>
        <dbReference type="ARBA" id="ARBA00049494"/>
    </source>
</evidence>
<evidence type="ECO:0000256" key="4">
    <source>
        <dbReference type="ARBA" id="ARBA00022643"/>
    </source>
</evidence>
<dbReference type="InterPro" id="IPR015864">
    <property type="entry name" value="FAD_synthase"/>
</dbReference>
<evidence type="ECO:0000256" key="2">
    <source>
        <dbReference type="ARBA" id="ARBA00005201"/>
    </source>
</evidence>
<dbReference type="UniPathway" id="UPA00276">
    <property type="reaction ID" value="UER00406"/>
</dbReference>
<dbReference type="RefSeq" id="WP_009587448.1">
    <property type="nucleotide sequence ID" value="NZ_CAXUJB010000009.1"/>
</dbReference>
<dbReference type="InterPro" id="IPR015865">
    <property type="entry name" value="Riboflavin_kinase_bac/euk"/>
</dbReference>
<evidence type="ECO:0000256" key="9">
    <source>
        <dbReference type="ARBA" id="ARBA00022827"/>
    </source>
</evidence>
<evidence type="ECO:0000256" key="14">
    <source>
        <dbReference type="PIRNR" id="PIRNR004491"/>
    </source>
</evidence>
<evidence type="ECO:0000256" key="12">
    <source>
        <dbReference type="ARBA" id="ARBA00047880"/>
    </source>
</evidence>
<dbReference type="GO" id="GO:0006747">
    <property type="term" value="P:FAD biosynthetic process"/>
    <property type="evidence" value="ECO:0007669"/>
    <property type="project" value="UniProtKB-UniRule"/>
</dbReference>
<keyword evidence="10 14" id="KW-0067">ATP-binding</keyword>
<keyword evidence="8 14" id="KW-0418">Kinase</keyword>
<dbReference type="GO" id="GO:0009398">
    <property type="term" value="P:FMN biosynthetic process"/>
    <property type="evidence" value="ECO:0007669"/>
    <property type="project" value="UniProtKB-UniRule"/>
</dbReference>
<dbReference type="PIRSF" id="PIRSF004491">
    <property type="entry name" value="FAD_Synth"/>
    <property type="match status" value="1"/>
</dbReference>
<dbReference type="InterPro" id="IPR004821">
    <property type="entry name" value="Cyt_trans-like"/>
</dbReference>
<keyword evidence="4 14" id="KW-0288">FMN</keyword>
<keyword evidence="11" id="KW-0511">Multifunctional enzyme</keyword>
<comment type="pathway">
    <text evidence="2 14">Cofactor biosynthesis; FMN biosynthesis; FMN from riboflavin (ATP route): step 1/1.</text>
</comment>
<dbReference type="Gene3D" id="3.40.50.620">
    <property type="entry name" value="HUPs"/>
    <property type="match status" value="1"/>
</dbReference>
<comment type="catalytic activity">
    <reaction evidence="13 14">
        <text>FMN + ATP + H(+) = FAD + diphosphate</text>
        <dbReference type="Rhea" id="RHEA:17237"/>
        <dbReference type="ChEBI" id="CHEBI:15378"/>
        <dbReference type="ChEBI" id="CHEBI:30616"/>
        <dbReference type="ChEBI" id="CHEBI:33019"/>
        <dbReference type="ChEBI" id="CHEBI:57692"/>
        <dbReference type="ChEBI" id="CHEBI:58210"/>
        <dbReference type="EC" id="2.7.7.2"/>
    </reaction>
</comment>
<comment type="caution">
    <text evidence="15">The sequence shown here is derived from an EMBL/GenBank/DDBJ whole genome shotgun (WGS) entry which is preliminary data.</text>
</comment>
<gene>
    <name evidence="15" type="ORF">CIAN88_07320</name>
</gene>
<accession>A0A099I743</accession>